<evidence type="ECO:0000259" key="2">
    <source>
        <dbReference type="Pfam" id="PF13505"/>
    </source>
</evidence>
<evidence type="ECO:0000313" key="4">
    <source>
        <dbReference type="Proteomes" id="UP001652564"/>
    </source>
</evidence>
<reference evidence="3 4" key="1">
    <citation type="submission" date="2022-10" db="EMBL/GenBank/DDBJ databases">
        <title>Defluviimonas sp. nov., isolated from ocean surface sediments.</title>
        <authorList>
            <person name="He W."/>
            <person name="Wang L."/>
            <person name="Zhang D.-F."/>
        </authorList>
    </citation>
    <scope>NUCLEOTIDE SEQUENCE [LARGE SCALE GENOMIC DNA]</scope>
    <source>
        <strain evidence="3 4">WL0050</strain>
    </source>
</reference>
<name>A0ABT2ZM90_9RHOB</name>
<gene>
    <name evidence="3" type="ORF">OEZ71_07715</name>
</gene>
<dbReference type="Proteomes" id="UP001652564">
    <property type="component" value="Unassembled WGS sequence"/>
</dbReference>
<dbReference type="InterPro" id="IPR027385">
    <property type="entry name" value="Beta-barrel_OMP"/>
</dbReference>
<keyword evidence="1" id="KW-0732">Signal</keyword>
<evidence type="ECO:0000313" key="3">
    <source>
        <dbReference type="EMBL" id="MCV2872182.1"/>
    </source>
</evidence>
<dbReference type="RefSeq" id="WP_263739370.1">
    <property type="nucleotide sequence ID" value="NZ_JAOWKZ010000002.1"/>
</dbReference>
<protein>
    <recommendedName>
        <fullName evidence="2">Outer membrane protein beta-barrel domain-containing protein</fullName>
    </recommendedName>
</protein>
<organism evidence="3 4">
    <name type="scientific">Albidovulum litorale</name>
    <dbReference type="NCBI Taxonomy" id="2984134"/>
    <lineage>
        <taxon>Bacteria</taxon>
        <taxon>Pseudomonadati</taxon>
        <taxon>Pseudomonadota</taxon>
        <taxon>Alphaproteobacteria</taxon>
        <taxon>Rhodobacterales</taxon>
        <taxon>Paracoccaceae</taxon>
        <taxon>Albidovulum</taxon>
    </lineage>
</organism>
<accession>A0ABT2ZM90</accession>
<evidence type="ECO:0000256" key="1">
    <source>
        <dbReference type="ARBA" id="ARBA00022729"/>
    </source>
</evidence>
<dbReference type="Pfam" id="PF13505">
    <property type="entry name" value="OMP_b-brl"/>
    <property type="match status" value="1"/>
</dbReference>
<dbReference type="SUPFAM" id="SSF56925">
    <property type="entry name" value="OMPA-like"/>
    <property type="match status" value="1"/>
</dbReference>
<proteinExistence type="predicted"/>
<feature type="domain" description="Outer membrane protein beta-barrel" evidence="2">
    <location>
        <begin position="7"/>
        <end position="174"/>
    </location>
</feature>
<dbReference type="EMBL" id="JAOWKZ010000002">
    <property type="protein sequence ID" value="MCV2872182.1"/>
    <property type="molecule type" value="Genomic_DNA"/>
</dbReference>
<sequence length="205" mass="21913">MRMMTATMLAVMTATGVQAEEGLYGGIGLSYGSVESFDNLFGITSEDEGAAFGMTLGYRSEKAQFFFGPELDADIFLDDELEFIGTPCASVAFGPYYCTRSAVFRLRGVVGHTFANGYELFGTAGYGVVIGQGATSSFTTDRGISGGLTASLGVQRDLASGSALRVEAIYDDFSDTLVRPDDGFGFSYEPQYEAKSVKVTYLKAF</sequence>
<comment type="caution">
    <text evidence="3">The sequence shown here is derived from an EMBL/GenBank/DDBJ whole genome shotgun (WGS) entry which is preliminary data.</text>
</comment>
<keyword evidence="4" id="KW-1185">Reference proteome</keyword>
<dbReference type="InterPro" id="IPR011250">
    <property type="entry name" value="OMP/PagP_B-barrel"/>
</dbReference>